<dbReference type="PROSITE" id="PS51194">
    <property type="entry name" value="HELICASE_CTER"/>
    <property type="match status" value="1"/>
</dbReference>
<feature type="domain" description="Helicase C-terminal" evidence="6">
    <location>
        <begin position="273"/>
        <end position="442"/>
    </location>
</feature>
<evidence type="ECO:0000313" key="8">
    <source>
        <dbReference type="Proteomes" id="UP000182350"/>
    </source>
</evidence>
<protein>
    <submittedName>
        <fullName evidence="7">ATP-dependent helicase HrpA</fullName>
    </submittedName>
</protein>
<evidence type="ECO:0000313" key="7">
    <source>
        <dbReference type="EMBL" id="SFX05717.1"/>
    </source>
</evidence>
<dbReference type="InterPro" id="IPR014001">
    <property type="entry name" value="Helicase_ATP-bd"/>
</dbReference>
<evidence type="ECO:0000256" key="2">
    <source>
        <dbReference type="ARBA" id="ARBA00022801"/>
    </source>
</evidence>
<dbReference type="SUPFAM" id="SSF52540">
    <property type="entry name" value="P-loop containing nucleoside triphosphate hydrolases"/>
    <property type="match status" value="1"/>
</dbReference>
<dbReference type="RefSeq" id="WP_072324600.1">
    <property type="nucleotide sequence ID" value="NZ_FPJW01000001.1"/>
</dbReference>
<dbReference type="InterPro" id="IPR001650">
    <property type="entry name" value="Helicase_C-like"/>
</dbReference>
<dbReference type="InterPro" id="IPR048333">
    <property type="entry name" value="HA2_WH"/>
</dbReference>
<reference evidence="7 8" key="1">
    <citation type="submission" date="2016-11" db="EMBL/GenBank/DDBJ databases">
        <authorList>
            <person name="Jaros S."/>
            <person name="Januszkiewicz K."/>
            <person name="Wedrychowicz H."/>
        </authorList>
    </citation>
    <scope>NUCLEOTIDE SEQUENCE [LARGE SCALE GENOMIC DNA]</scope>
    <source>
        <strain evidence="7 8">DSM 21637</strain>
    </source>
</reference>
<name>A0A1K1TZT5_9GAMM</name>
<dbReference type="CDD" id="cd18791">
    <property type="entry name" value="SF2_C_RHA"/>
    <property type="match status" value="1"/>
</dbReference>
<organism evidence="7 8">
    <name type="scientific">Marinospirillum alkaliphilum DSM 21637</name>
    <dbReference type="NCBI Taxonomy" id="1122209"/>
    <lineage>
        <taxon>Bacteria</taxon>
        <taxon>Pseudomonadati</taxon>
        <taxon>Pseudomonadota</taxon>
        <taxon>Gammaproteobacteria</taxon>
        <taxon>Oceanospirillales</taxon>
        <taxon>Oceanospirillaceae</taxon>
        <taxon>Marinospirillum</taxon>
    </lineage>
</organism>
<dbReference type="InterPro" id="IPR011709">
    <property type="entry name" value="DEAD-box_helicase_OB_fold"/>
</dbReference>
<dbReference type="InterPro" id="IPR011545">
    <property type="entry name" value="DEAD/DEAH_box_helicase_dom"/>
</dbReference>
<dbReference type="Pfam" id="PF07717">
    <property type="entry name" value="OB_NTP_bind"/>
    <property type="match status" value="1"/>
</dbReference>
<gene>
    <name evidence="7" type="ORF">SAMN02745752_00371</name>
</gene>
<dbReference type="Gene3D" id="1.20.120.1080">
    <property type="match status" value="1"/>
</dbReference>
<dbReference type="FunFam" id="3.40.50.300:FF:000575">
    <property type="entry name" value="ATP-dependent helicase hrpA"/>
    <property type="match status" value="1"/>
</dbReference>
<dbReference type="PROSITE" id="PS51192">
    <property type="entry name" value="HELICASE_ATP_BIND_1"/>
    <property type="match status" value="1"/>
</dbReference>
<dbReference type="PANTHER" id="PTHR18934:SF99">
    <property type="entry name" value="ATP-DEPENDENT RNA HELICASE DHX37-RELATED"/>
    <property type="match status" value="1"/>
</dbReference>
<dbReference type="GO" id="GO:0016787">
    <property type="term" value="F:hydrolase activity"/>
    <property type="evidence" value="ECO:0007669"/>
    <property type="project" value="UniProtKB-KW"/>
</dbReference>
<dbReference type="SMART" id="SM00487">
    <property type="entry name" value="DEXDc"/>
    <property type="match status" value="1"/>
</dbReference>
<dbReference type="SMART" id="SM00490">
    <property type="entry name" value="HELICc"/>
    <property type="match status" value="1"/>
</dbReference>
<feature type="domain" description="Helicase ATP-binding" evidence="5">
    <location>
        <begin position="72"/>
        <end position="235"/>
    </location>
</feature>
<evidence type="ECO:0000256" key="1">
    <source>
        <dbReference type="ARBA" id="ARBA00022741"/>
    </source>
</evidence>
<dbReference type="SMART" id="SM00847">
    <property type="entry name" value="HA2"/>
    <property type="match status" value="1"/>
</dbReference>
<dbReference type="InterPro" id="IPR010222">
    <property type="entry name" value="RNA_helicase_HrpA"/>
</dbReference>
<dbReference type="Pfam" id="PF11898">
    <property type="entry name" value="DUF3418"/>
    <property type="match status" value="1"/>
</dbReference>
<dbReference type="Pfam" id="PF00270">
    <property type="entry name" value="DEAD"/>
    <property type="match status" value="1"/>
</dbReference>
<dbReference type="NCBIfam" id="NF008348">
    <property type="entry name" value="PRK11131.1"/>
    <property type="match status" value="1"/>
</dbReference>
<dbReference type="Proteomes" id="UP000182350">
    <property type="component" value="Unassembled WGS sequence"/>
</dbReference>
<dbReference type="InterPro" id="IPR024590">
    <property type="entry name" value="HrpA_C"/>
</dbReference>
<dbReference type="SMART" id="SM00382">
    <property type="entry name" value="AAA"/>
    <property type="match status" value="1"/>
</dbReference>
<dbReference type="PANTHER" id="PTHR18934">
    <property type="entry name" value="ATP-DEPENDENT RNA HELICASE"/>
    <property type="match status" value="1"/>
</dbReference>
<accession>A0A1K1TZT5</accession>
<evidence type="ECO:0000256" key="4">
    <source>
        <dbReference type="ARBA" id="ARBA00022840"/>
    </source>
</evidence>
<dbReference type="FunFam" id="1.20.120.1080:FF:000005">
    <property type="entry name" value="ATP-dependent helicase HrpA"/>
    <property type="match status" value="1"/>
</dbReference>
<dbReference type="GO" id="GO:0003724">
    <property type="term" value="F:RNA helicase activity"/>
    <property type="evidence" value="ECO:0007669"/>
    <property type="project" value="InterPro"/>
</dbReference>
<dbReference type="CDD" id="cd17989">
    <property type="entry name" value="DEXHc_HrpA"/>
    <property type="match status" value="1"/>
</dbReference>
<keyword evidence="2" id="KW-0378">Hydrolase</keyword>
<dbReference type="Pfam" id="PF04408">
    <property type="entry name" value="WHD_HA2"/>
    <property type="match status" value="1"/>
</dbReference>
<keyword evidence="4" id="KW-0067">ATP-binding</keyword>
<dbReference type="STRING" id="1122209.SAMN02745752_00371"/>
<dbReference type="InterPro" id="IPR007502">
    <property type="entry name" value="Helicase-assoc_dom"/>
</dbReference>
<keyword evidence="1" id="KW-0547">Nucleotide-binding</keyword>
<dbReference type="Gene3D" id="3.40.50.300">
    <property type="entry name" value="P-loop containing nucleotide triphosphate hydrolases"/>
    <property type="match status" value="2"/>
</dbReference>
<evidence type="ECO:0000259" key="6">
    <source>
        <dbReference type="PROSITE" id="PS51194"/>
    </source>
</evidence>
<dbReference type="NCBIfam" id="TIGR01967">
    <property type="entry name" value="DEAH_box_HrpA"/>
    <property type="match status" value="1"/>
</dbReference>
<keyword evidence="8" id="KW-1185">Reference proteome</keyword>
<dbReference type="EMBL" id="FPJW01000001">
    <property type="protein sequence ID" value="SFX05717.1"/>
    <property type="molecule type" value="Genomic_DNA"/>
</dbReference>
<keyword evidence="3 7" id="KW-0347">Helicase</keyword>
<dbReference type="Pfam" id="PF00271">
    <property type="entry name" value="Helicase_C"/>
    <property type="match status" value="1"/>
</dbReference>
<evidence type="ECO:0000256" key="3">
    <source>
        <dbReference type="ARBA" id="ARBA00022806"/>
    </source>
</evidence>
<dbReference type="InterPro" id="IPR027417">
    <property type="entry name" value="P-loop_NTPase"/>
</dbReference>
<evidence type="ECO:0000259" key="5">
    <source>
        <dbReference type="PROSITE" id="PS51192"/>
    </source>
</evidence>
<dbReference type="OrthoDB" id="9805617at2"/>
<dbReference type="GO" id="GO:0005524">
    <property type="term" value="F:ATP binding"/>
    <property type="evidence" value="ECO:0007669"/>
    <property type="project" value="UniProtKB-KW"/>
</dbReference>
<dbReference type="GO" id="GO:0003723">
    <property type="term" value="F:RNA binding"/>
    <property type="evidence" value="ECO:0007669"/>
    <property type="project" value="TreeGrafter"/>
</dbReference>
<dbReference type="InterPro" id="IPR003593">
    <property type="entry name" value="AAA+_ATPase"/>
</dbReference>
<proteinExistence type="predicted"/>
<sequence>MPYQDLLDQCLLQDFHRLRRPVQQAIRNGQALSDSLQQQLQTSAEKLARRRAAWPQIDYPDLPVSEHRDKILATLRQHQVVVVAGETGSGKTTQLPKLCLELGLGARGLIGHTQPRRLAARSVAQRLAEELRVPLGEQVGYQVRFQDQQSETTLVKLMTDGILLAETQKDPFLNRYEAIIIDEAHERSLNIDFLLGYLKRILPKRPDLKVVITSATIDLERFSRHFDDCPVIEVSGRSYPVEQLYRPLLTDDPDTADLTLQQGLLQALEEVAQLEREKGWLHGPRDVLVFLPGEREIREVAHEIRRAQGGGRFRDTEVLPLYARLPASEQQRVFQSHTGRRVVLATNVAETSLTVPGIRYVIDPGLARISRYSVRAGVQRLPVEPVSQASARQRAGRCGRIAEGLCIRLYAEDDFNSRPDFTEPEIRRTNLAAVILQMLALRLGDIADFPFVEPPDSRSIKDGFRLLFELGAVNRRNELTPLGRKLARLPVDPRLGRMLLEASARGCLQEVMIITAALNLQDPRERPVEHQQAADQAHAQWADPDSDFVALVNLWHHYETQRQELSASQLRKYCQKHFLSWMRMREWRDTHHQLKLLCREIGLTENTQPAGPQPLHQALLSGLLSNIGMQQENREFLGARNRKFFVHPGSKLARKPPKWVMAAELVETTRLYARMVARIQPEWVEPLAGHLLKRDYSSPHWEKKAARVAAFEKVTLFGLPVVTGRKVDYSSIDPVLSRELFIRAALVEGDYATKAPFMAHNQALLNEVQTLEDKARKRDILVDDQVLYEFYDSRIPAEVCRGASFEQWRKQAELQQPDLLLLTREELLARTADEVTQEAFPDHLQWQGISWQLTYNFAPGEVDDGVSMAVPAAMLAQLPDARLEWLVPGLLKEKCLALMRGLPKQVRKNFVPLPDYVDAAINALVPDDLPLGKALGLFFYKTSGVRIDDTLWQDVELPPHLQMNFRVLDEKGRLLGQGRDLEQLRQQYAGQIQAATRALDAGQLQVTGATGWSFGELPAVLEQQQAGVKIQAFPALVDEGSSIGVTLFDTAEKARQASERGLVRLIRLSLPQKDKYLQSQLPGLSQVQLMFSKIGSRQQLLDDLLDATARDAFLDADAATWPRDEEAFQQLLEQRQAQWVPLATERLKQVRAALELQVPLAARLKGKLDLALALTYQDVRRQLERLFYPGFIWRAGDWLKEYPRYLKAIDIRLEKAPRDRLRDQRQAEELEVLWQRWEGRWKVLQDKAAITPAFNEFPWLIEEYRVSLYAQQLGTRQVVSARRLEEAWSKLVS</sequence>
<dbReference type="Pfam" id="PF21010">
    <property type="entry name" value="HA2_C"/>
    <property type="match status" value="1"/>
</dbReference>